<protein>
    <recommendedName>
        <fullName evidence="3">PD-(D/E)XK nuclease superfamily protein</fullName>
    </recommendedName>
</protein>
<gene>
    <name evidence="1" type="ORF">GCM10007071_07300</name>
</gene>
<evidence type="ECO:0008006" key="3">
    <source>
        <dbReference type="Google" id="ProtNLM"/>
    </source>
</evidence>
<dbReference type="EMBL" id="BMXV01000002">
    <property type="protein sequence ID" value="GGY63272.1"/>
    <property type="molecule type" value="Genomic_DNA"/>
</dbReference>
<accession>A0ABQ3AQA7</accession>
<name>A0ABQ3AQA7_9GAMM</name>
<reference evidence="2" key="1">
    <citation type="journal article" date="2019" name="Int. J. Syst. Evol. Microbiol.">
        <title>The Global Catalogue of Microorganisms (GCM) 10K type strain sequencing project: providing services to taxonomists for standard genome sequencing and annotation.</title>
        <authorList>
            <consortium name="The Broad Institute Genomics Platform"/>
            <consortium name="The Broad Institute Genome Sequencing Center for Infectious Disease"/>
            <person name="Wu L."/>
            <person name="Ma J."/>
        </authorList>
    </citation>
    <scope>NUCLEOTIDE SEQUENCE [LARGE SCALE GENOMIC DNA]</scope>
    <source>
        <strain evidence="2">KCTC 22280</strain>
    </source>
</reference>
<dbReference type="Proteomes" id="UP000601597">
    <property type="component" value="Unassembled WGS sequence"/>
</dbReference>
<evidence type="ECO:0000313" key="1">
    <source>
        <dbReference type="EMBL" id="GGY63272.1"/>
    </source>
</evidence>
<evidence type="ECO:0000313" key="2">
    <source>
        <dbReference type="Proteomes" id="UP000601597"/>
    </source>
</evidence>
<sequence length="152" mass="17591">MSIPGEKSLLKKKETRASGRFDVVLFTKKSGKAAHIIEFKKGSKFTSLRYDIDRIALLADSVGARSRLETNYLVFITKRKSERDQESWQQRLDEIVEDSLISRKKFRKTMTCKVKSVWREESALPQMFADDKKSGKKTKPFSVVIVELRTRT</sequence>
<keyword evidence="2" id="KW-1185">Reference proteome</keyword>
<proteinExistence type="predicted"/>
<comment type="caution">
    <text evidence="1">The sequence shown here is derived from an EMBL/GenBank/DDBJ whole genome shotgun (WGS) entry which is preliminary data.</text>
</comment>
<organism evidence="1 2">
    <name type="scientific">Marinobacter zhanjiangensis</name>
    <dbReference type="NCBI Taxonomy" id="578215"/>
    <lineage>
        <taxon>Bacteria</taxon>
        <taxon>Pseudomonadati</taxon>
        <taxon>Pseudomonadota</taxon>
        <taxon>Gammaproteobacteria</taxon>
        <taxon>Pseudomonadales</taxon>
        <taxon>Marinobacteraceae</taxon>
        <taxon>Marinobacter</taxon>
    </lineage>
</organism>